<dbReference type="InterPro" id="IPR027417">
    <property type="entry name" value="P-loop_NTPase"/>
</dbReference>
<protein>
    <submittedName>
        <fullName evidence="1">Large Terminase</fullName>
    </submittedName>
</protein>
<dbReference type="EMBL" id="BK015732">
    <property type="protein sequence ID" value="DAE22364.1"/>
    <property type="molecule type" value="Genomic_DNA"/>
</dbReference>
<name>A0A8S5QUN7_9CAUD</name>
<organism evidence="1">
    <name type="scientific">Siphoviridae sp. ctf4O12</name>
    <dbReference type="NCBI Taxonomy" id="2826410"/>
    <lineage>
        <taxon>Viruses</taxon>
        <taxon>Duplodnaviria</taxon>
        <taxon>Heunggongvirae</taxon>
        <taxon>Uroviricota</taxon>
        <taxon>Caudoviricetes</taxon>
    </lineage>
</organism>
<reference evidence="1" key="1">
    <citation type="journal article" date="2021" name="Proc. Natl. Acad. Sci. U.S.A.">
        <title>A Catalog of Tens of Thousands of Viruses from Human Metagenomes Reveals Hidden Associations with Chronic Diseases.</title>
        <authorList>
            <person name="Tisza M.J."/>
            <person name="Buck C.B."/>
        </authorList>
    </citation>
    <scope>NUCLEOTIDE SEQUENCE</scope>
    <source>
        <strain evidence="1">Ctf4O12</strain>
    </source>
</reference>
<dbReference type="SUPFAM" id="SSF52540">
    <property type="entry name" value="P-loop containing nucleoside triphosphate hydrolases"/>
    <property type="match status" value="1"/>
</dbReference>
<proteinExistence type="predicted"/>
<evidence type="ECO:0000313" key="1">
    <source>
        <dbReference type="EMBL" id="DAE22364.1"/>
    </source>
</evidence>
<sequence>MTITSPSIDSLGDLAISLAADYKLVPDPWQAWVLDNWLATAGDSWANLTCGLAVPRQNGKNAALEIRELFGVIGRGEHILHTAHEVKTAQKHFRRLKHFFGQKTNDPGAKFPELNALVENIRNVNGQEAIFLKNGGSIEIAARSKGSGRGFTVDILVMDEAQQLTDEALEALLSTTSAAPLGDPQWIYTGTPPGPTAEGEVFSRVRRDALSGESSRTCWDEWSPPGLPKSLADVDLDDRDLWVRTNPAVASGRLKLSVIEAERKRYSDDGFARERLGWWASDDNTRRLISLDDWEATGVTSLPLELASDRAVRALGVAFSKDGRRVAVAGALHDRKAGVSHVELIDLEAGDFSTMSSAALAEWLYERRGRYSAVGVSGRSGALALQQDLRALRPPRRYLHVLDNAEYFTACSGFLNAVRGRTVSHPGGYNASNDPLDASVGVSDKKIRTTDGAWGWHSTAQEGDEVPLEAVSVALWMARTTRRRPNRSQEALA</sequence>
<dbReference type="Gene3D" id="3.40.50.300">
    <property type="entry name" value="P-loop containing nucleotide triphosphate hydrolases"/>
    <property type="match status" value="1"/>
</dbReference>
<accession>A0A8S5QUN7</accession>